<dbReference type="InterPro" id="IPR001633">
    <property type="entry name" value="EAL_dom"/>
</dbReference>
<evidence type="ECO:0000313" key="4">
    <source>
        <dbReference type="EMBL" id="SNQ47406.1"/>
    </source>
</evidence>
<dbReference type="CDD" id="cd01948">
    <property type="entry name" value="EAL"/>
    <property type="match status" value="1"/>
</dbReference>
<evidence type="ECO:0000259" key="2">
    <source>
        <dbReference type="PROSITE" id="PS50883"/>
    </source>
</evidence>
<dbReference type="PANTHER" id="PTHR44757">
    <property type="entry name" value="DIGUANYLATE CYCLASE DGCP"/>
    <property type="match status" value="1"/>
</dbReference>
<feature type="region of interest" description="Disordered" evidence="1">
    <location>
        <begin position="523"/>
        <end position="550"/>
    </location>
</feature>
<gene>
    <name evidence="4" type="ORF">FRACA_1880009</name>
</gene>
<evidence type="ECO:0000256" key="1">
    <source>
        <dbReference type="SAM" id="MobiDB-lite"/>
    </source>
</evidence>
<dbReference type="RefSeq" id="WP_243407387.1">
    <property type="nucleotide sequence ID" value="NZ_FZMO01000099.1"/>
</dbReference>
<dbReference type="SMART" id="SM00052">
    <property type="entry name" value="EAL"/>
    <property type="match status" value="1"/>
</dbReference>
<feature type="domain" description="GGDEF" evidence="3">
    <location>
        <begin position="105"/>
        <end position="239"/>
    </location>
</feature>
<feature type="domain" description="EAL" evidence="2">
    <location>
        <begin position="245"/>
        <end position="498"/>
    </location>
</feature>
<proteinExistence type="predicted"/>
<sequence>MSRQRVVAVGLVAVLLTVGVGCGALVRGPAGSVGAGMLCALAVLASVSAVLMGDGARSADGRGHGTDARRRYPGVDELTGLPERQPFLWAAGRLLGGGHRMRTVSPMALLVLDLDGMRDVNLALGHELGDRLLITVGRRLRAALPDSALLARVDGDAFAVLLRGADADGARRVAADLHAALESPVLLGSTPVRPDASIGIACSPRHGRTPQELLRRAEQAMHTAKRSRCGQALYAPAPPAVSRARLLLRAEVRQALDQGQLELTYQPKADLRSGRINGVEALVRWRHPVDGIRQPEIFLAEIDRAGLMPRLTVQVLDQALADCARWRAGGAALTVSVNVPASVIVDRAFVGVVRAALARHGLPPAALVVELTEDTLVEAREAARHTLAGLRRFGVRVSLDDYGTGFCSLTYLRDLPADEVKLDRTFLRDLDRDPVAAEIVRSTVSLAHALRLRIVAEGVETQRSWQALADWQCDEVQGYFVARPMAGDRVVAWLREWAGRVALRSSPAAITPAGELVAVHAAPGGGPRSAPATPPTVSTPPAMPPPAPQPAVTVGSVGGVTALPRSYVSEWSVLPVPAVHRVPPVPQTVPTNGGRSAGLGVSPGLGVSGLGVPAGAGVPAGGGASRWAAGYHVPTDRAAS</sequence>
<dbReference type="PROSITE" id="PS50883">
    <property type="entry name" value="EAL"/>
    <property type="match status" value="1"/>
</dbReference>
<dbReference type="PROSITE" id="PS50887">
    <property type="entry name" value="GGDEF"/>
    <property type="match status" value="1"/>
</dbReference>
<dbReference type="Gene3D" id="3.30.70.270">
    <property type="match status" value="1"/>
</dbReference>
<dbReference type="AlphaFoldDB" id="A0A2I2KP29"/>
<dbReference type="Gene3D" id="3.20.20.450">
    <property type="entry name" value="EAL domain"/>
    <property type="match status" value="1"/>
</dbReference>
<dbReference type="Pfam" id="PF00990">
    <property type="entry name" value="GGDEF"/>
    <property type="match status" value="1"/>
</dbReference>
<dbReference type="NCBIfam" id="TIGR00254">
    <property type="entry name" value="GGDEF"/>
    <property type="match status" value="1"/>
</dbReference>
<evidence type="ECO:0000259" key="3">
    <source>
        <dbReference type="PROSITE" id="PS50887"/>
    </source>
</evidence>
<dbReference type="SUPFAM" id="SSF55073">
    <property type="entry name" value="Nucleotide cyclase"/>
    <property type="match status" value="1"/>
</dbReference>
<protein>
    <submittedName>
        <fullName evidence="4">Diguanylate cyclase (GGDEF) domain-containing protein</fullName>
    </submittedName>
</protein>
<dbReference type="PANTHER" id="PTHR44757:SF2">
    <property type="entry name" value="BIOFILM ARCHITECTURE MAINTENANCE PROTEIN MBAA"/>
    <property type="match status" value="1"/>
</dbReference>
<keyword evidence="5" id="KW-1185">Reference proteome</keyword>
<dbReference type="SMART" id="SM00267">
    <property type="entry name" value="GGDEF"/>
    <property type="match status" value="1"/>
</dbReference>
<dbReference type="InterPro" id="IPR052155">
    <property type="entry name" value="Biofilm_reg_signaling"/>
</dbReference>
<dbReference type="EMBL" id="FZMO01000099">
    <property type="protein sequence ID" value="SNQ47406.1"/>
    <property type="molecule type" value="Genomic_DNA"/>
</dbReference>
<evidence type="ECO:0000313" key="5">
    <source>
        <dbReference type="Proteomes" id="UP000234331"/>
    </source>
</evidence>
<dbReference type="Pfam" id="PF00563">
    <property type="entry name" value="EAL"/>
    <property type="match status" value="1"/>
</dbReference>
<dbReference type="CDD" id="cd01949">
    <property type="entry name" value="GGDEF"/>
    <property type="match status" value="1"/>
</dbReference>
<dbReference type="InterPro" id="IPR035919">
    <property type="entry name" value="EAL_sf"/>
</dbReference>
<dbReference type="InterPro" id="IPR043128">
    <property type="entry name" value="Rev_trsase/Diguanyl_cyclase"/>
</dbReference>
<name>A0A2I2KP29_9ACTN</name>
<dbReference type="Proteomes" id="UP000234331">
    <property type="component" value="Unassembled WGS sequence"/>
</dbReference>
<organism evidence="4 5">
    <name type="scientific">Frankia canadensis</name>
    <dbReference type="NCBI Taxonomy" id="1836972"/>
    <lineage>
        <taxon>Bacteria</taxon>
        <taxon>Bacillati</taxon>
        <taxon>Actinomycetota</taxon>
        <taxon>Actinomycetes</taxon>
        <taxon>Frankiales</taxon>
        <taxon>Frankiaceae</taxon>
        <taxon>Frankia</taxon>
    </lineage>
</organism>
<accession>A0A2I2KP29</accession>
<dbReference type="InterPro" id="IPR000160">
    <property type="entry name" value="GGDEF_dom"/>
</dbReference>
<dbReference type="InterPro" id="IPR029787">
    <property type="entry name" value="Nucleotide_cyclase"/>
</dbReference>
<dbReference type="SUPFAM" id="SSF141868">
    <property type="entry name" value="EAL domain-like"/>
    <property type="match status" value="1"/>
</dbReference>
<feature type="compositionally biased region" description="Pro residues" evidence="1">
    <location>
        <begin position="532"/>
        <end position="549"/>
    </location>
</feature>
<reference evidence="4 5" key="1">
    <citation type="submission" date="2017-06" db="EMBL/GenBank/DDBJ databases">
        <authorList>
            <person name="Kim H.J."/>
            <person name="Triplett B.A."/>
        </authorList>
    </citation>
    <scope>NUCLEOTIDE SEQUENCE [LARGE SCALE GENOMIC DNA]</scope>
    <source>
        <strain evidence="4">FRACA_ARgP5</strain>
    </source>
</reference>
<dbReference type="PROSITE" id="PS51257">
    <property type="entry name" value="PROKAR_LIPOPROTEIN"/>
    <property type="match status" value="1"/>
</dbReference>